<evidence type="ECO:0000313" key="2">
    <source>
        <dbReference type="EMBL" id="HIZ22489.1"/>
    </source>
</evidence>
<dbReference type="EMBL" id="DXBU01000091">
    <property type="protein sequence ID" value="HIZ22489.1"/>
    <property type="molecule type" value="Genomic_DNA"/>
</dbReference>
<keyword evidence="1" id="KW-0812">Transmembrane</keyword>
<keyword evidence="1" id="KW-1133">Transmembrane helix</keyword>
<proteinExistence type="predicted"/>
<evidence type="ECO:0008006" key="4">
    <source>
        <dbReference type="Google" id="ProtNLM"/>
    </source>
</evidence>
<organism evidence="2 3">
    <name type="scientific">Candidatus Blautia faecigallinarum</name>
    <dbReference type="NCBI Taxonomy" id="2838488"/>
    <lineage>
        <taxon>Bacteria</taxon>
        <taxon>Bacillati</taxon>
        <taxon>Bacillota</taxon>
        <taxon>Clostridia</taxon>
        <taxon>Lachnospirales</taxon>
        <taxon>Lachnospiraceae</taxon>
        <taxon>Blautia</taxon>
    </lineage>
</organism>
<reference evidence="2" key="2">
    <citation type="submission" date="2021-04" db="EMBL/GenBank/DDBJ databases">
        <authorList>
            <person name="Gilroy R."/>
        </authorList>
    </citation>
    <scope>NUCLEOTIDE SEQUENCE</scope>
    <source>
        <strain evidence="2">14324</strain>
    </source>
</reference>
<reference evidence="2" key="1">
    <citation type="journal article" date="2021" name="PeerJ">
        <title>Extensive microbial diversity within the chicken gut microbiome revealed by metagenomics and culture.</title>
        <authorList>
            <person name="Gilroy R."/>
            <person name="Ravi A."/>
            <person name="Getino M."/>
            <person name="Pursley I."/>
            <person name="Horton D.L."/>
            <person name="Alikhan N.F."/>
            <person name="Baker D."/>
            <person name="Gharbi K."/>
            <person name="Hall N."/>
            <person name="Watson M."/>
            <person name="Adriaenssens E.M."/>
            <person name="Foster-Nyarko E."/>
            <person name="Jarju S."/>
            <person name="Secka A."/>
            <person name="Antonio M."/>
            <person name="Oren A."/>
            <person name="Chaudhuri R.R."/>
            <person name="La Ragione R."/>
            <person name="Hildebrand F."/>
            <person name="Pallen M.J."/>
        </authorList>
    </citation>
    <scope>NUCLEOTIDE SEQUENCE</scope>
    <source>
        <strain evidence="2">14324</strain>
    </source>
</reference>
<name>A0A9D2DT63_9FIRM</name>
<evidence type="ECO:0000313" key="3">
    <source>
        <dbReference type="Proteomes" id="UP000824041"/>
    </source>
</evidence>
<evidence type="ECO:0000256" key="1">
    <source>
        <dbReference type="SAM" id="Phobius"/>
    </source>
</evidence>
<sequence>MSSQYVQQRNRRNVIENKTDQYVSLYHIKKERICSLIRNHLVRLSPTCRRMVKHSGKASLRASLRKASIAVETAFVLPIFFLGMVTMISFMDIYKLQTEHLTALCEKTKETGMYAYVLDSSGPENITLPDIYTYTPIGGLVPLPEVRMLNTVKVHAWTGKAYEGNTGGSGEEEKKETMVYVTENGSVYHKSMGCSYLDLSISQVSKSAVPGLRNQYGEKYTPCETCSKNAEGAGMVYITETGNRYHTLESCSGLKRTVRMVKQSHVSGKMHVCSRCG</sequence>
<gene>
    <name evidence="2" type="ORF">IAA21_06800</name>
</gene>
<feature type="transmembrane region" description="Helical" evidence="1">
    <location>
        <begin position="69"/>
        <end position="91"/>
    </location>
</feature>
<comment type="caution">
    <text evidence="2">The sequence shown here is derived from an EMBL/GenBank/DDBJ whole genome shotgun (WGS) entry which is preliminary data.</text>
</comment>
<dbReference type="AlphaFoldDB" id="A0A9D2DT63"/>
<keyword evidence="1" id="KW-0472">Membrane</keyword>
<protein>
    <recommendedName>
        <fullName evidence="4">Pilus assembly protein</fullName>
    </recommendedName>
</protein>
<dbReference type="Proteomes" id="UP000824041">
    <property type="component" value="Unassembled WGS sequence"/>
</dbReference>
<accession>A0A9D2DT63</accession>